<evidence type="ECO:0000259" key="13">
    <source>
        <dbReference type="PROSITE" id="PS50262"/>
    </source>
</evidence>
<dbReference type="PANTHER" id="PTHR24270:SF61">
    <property type="entry name" value="EGF-LIKE DOMAIN-CONTAINING PROTEIN"/>
    <property type="match status" value="1"/>
</dbReference>
<feature type="disulfide bond" evidence="8">
    <location>
        <begin position="882"/>
        <end position="892"/>
    </location>
</feature>
<dbReference type="Pfam" id="PF00008">
    <property type="entry name" value="EGF"/>
    <property type="match status" value="1"/>
</dbReference>
<dbReference type="OrthoDB" id="9991628at2759"/>
<feature type="transmembrane region" description="Helical" evidence="10">
    <location>
        <begin position="1231"/>
        <end position="1254"/>
    </location>
</feature>
<dbReference type="InterPro" id="IPR050685">
    <property type="entry name" value="LDLR"/>
</dbReference>
<evidence type="ECO:0000256" key="5">
    <source>
        <dbReference type="ARBA" id="ARBA00022989"/>
    </source>
</evidence>
<dbReference type="SUPFAM" id="SSF57424">
    <property type="entry name" value="LDL receptor-like module"/>
    <property type="match status" value="2"/>
</dbReference>
<gene>
    <name evidence="14" type="ORF">VCS650_LOCUS22118</name>
</gene>
<dbReference type="GO" id="GO:0005886">
    <property type="term" value="C:plasma membrane"/>
    <property type="evidence" value="ECO:0007669"/>
    <property type="project" value="TreeGrafter"/>
</dbReference>
<evidence type="ECO:0000256" key="8">
    <source>
        <dbReference type="PROSITE-ProRule" id="PRU00076"/>
    </source>
</evidence>
<keyword evidence="3 10" id="KW-0812">Transmembrane</keyword>
<feature type="domain" description="EGF-like" evidence="12">
    <location>
        <begin position="878"/>
        <end position="917"/>
    </location>
</feature>
<feature type="chain" id="PRO_5032827356" evidence="11">
    <location>
        <begin position="20"/>
        <end position="1550"/>
    </location>
</feature>
<dbReference type="SUPFAM" id="SSF57196">
    <property type="entry name" value="EGF/Laminin"/>
    <property type="match status" value="1"/>
</dbReference>
<accession>A0A814RW95</accession>
<organism evidence="14 15">
    <name type="scientific">Adineta steineri</name>
    <dbReference type="NCBI Taxonomy" id="433720"/>
    <lineage>
        <taxon>Eukaryota</taxon>
        <taxon>Metazoa</taxon>
        <taxon>Spiralia</taxon>
        <taxon>Gnathifera</taxon>
        <taxon>Rotifera</taxon>
        <taxon>Eurotatoria</taxon>
        <taxon>Bdelloidea</taxon>
        <taxon>Adinetida</taxon>
        <taxon>Adinetidae</taxon>
        <taxon>Adineta</taxon>
    </lineage>
</organism>
<dbReference type="InterPro" id="IPR017452">
    <property type="entry name" value="GPCR_Rhodpsn_7TM"/>
</dbReference>
<dbReference type="Gene3D" id="1.20.1070.10">
    <property type="entry name" value="Rhodopsin 7-helix transmembrane proteins"/>
    <property type="match status" value="1"/>
</dbReference>
<dbReference type="EMBL" id="CAJNON010000246">
    <property type="protein sequence ID" value="CAF1138284.1"/>
    <property type="molecule type" value="Genomic_DNA"/>
</dbReference>
<dbReference type="Gene3D" id="4.10.400.10">
    <property type="entry name" value="Low-density Lipoprotein Receptor"/>
    <property type="match status" value="2"/>
</dbReference>
<dbReference type="PROSITE" id="PS50262">
    <property type="entry name" value="G_PROTEIN_RECEP_F1_2"/>
    <property type="match status" value="1"/>
</dbReference>
<feature type="disulfide bond" evidence="9">
    <location>
        <begin position="198"/>
        <end position="213"/>
    </location>
</feature>
<feature type="transmembrane region" description="Helical" evidence="10">
    <location>
        <begin position="1266"/>
        <end position="1292"/>
    </location>
</feature>
<feature type="domain" description="EGF-like" evidence="12">
    <location>
        <begin position="957"/>
        <end position="999"/>
    </location>
</feature>
<evidence type="ECO:0000256" key="11">
    <source>
        <dbReference type="SAM" id="SignalP"/>
    </source>
</evidence>
<dbReference type="PROSITE" id="PS50026">
    <property type="entry name" value="EGF_3"/>
    <property type="match status" value="2"/>
</dbReference>
<feature type="transmembrane region" description="Helical" evidence="10">
    <location>
        <begin position="1312"/>
        <end position="1330"/>
    </location>
</feature>
<protein>
    <submittedName>
        <fullName evidence="14">Uncharacterized protein</fullName>
    </submittedName>
</protein>
<dbReference type="InterPro" id="IPR036055">
    <property type="entry name" value="LDL_receptor-like_sf"/>
</dbReference>
<dbReference type="CDD" id="cd00112">
    <property type="entry name" value="LDLa"/>
    <property type="match status" value="2"/>
</dbReference>
<proteinExistence type="predicted"/>
<keyword evidence="4" id="KW-0677">Repeat</keyword>
<feature type="disulfide bond" evidence="8">
    <location>
        <begin position="989"/>
        <end position="998"/>
    </location>
</feature>
<dbReference type="PROSITE" id="PS50068">
    <property type="entry name" value="LDLRA_2"/>
    <property type="match status" value="2"/>
</dbReference>
<reference evidence="14" key="1">
    <citation type="submission" date="2021-02" db="EMBL/GenBank/DDBJ databases">
        <authorList>
            <person name="Nowell W R."/>
        </authorList>
    </citation>
    <scope>NUCLEOTIDE SEQUENCE</scope>
</reference>
<dbReference type="InterPro" id="IPR002172">
    <property type="entry name" value="LDrepeatLR_classA_rpt"/>
</dbReference>
<evidence type="ECO:0000256" key="4">
    <source>
        <dbReference type="ARBA" id="ARBA00022737"/>
    </source>
</evidence>
<evidence type="ECO:0000256" key="10">
    <source>
        <dbReference type="SAM" id="Phobius"/>
    </source>
</evidence>
<evidence type="ECO:0000313" key="15">
    <source>
        <dbReference type="Proteomes" id="UP000663891"/>
    </source>
</evidence>
<keyword evidence="7 8" id="KW-1015">Disulfide bond</keyword>
<feature type="transmembrane region" description="Helical" evidence="10">
    <location>
        <begin position="1350"/>
        <end position="1368"/>
    </location>
</feature>
<dbReference type="PROSITE" id="PS00022">
    <property type="entry name" value="EGF_1"/>
    <property type="match status" value="2"/>
</dbReference>
<name>A0A814RW95_9BILA</name>
<evidence type="ECO:0000256" key="2">
    <source>
        <dbReference type="ARBA" id="ARBA00004308"/>
    </source>
</evidence>
<feature type="transmembrane region" description="Helical" evidence="10">
    <location>
        <begin position="1485"/>
        <end position="1507"/>
    </location>
</feature>
<feature type="domain" description="G-protein coupled receptors family 1 profile" evidence="13">
    <location>
        <begin position="1245"/>
        <end position="1505"/>
    </location>
</feature>
<evidence type="ECO:0000256" key="9">
    <source>
        <dbReference type="PROSITE-ProRule" id="PRU00124"/>
    </source>
</evidence>
<dbReference type="SUPFAM" id="SSF81321">
    <property type="entry name" value="Family A G protein-coupled receptor-like"/>
    <property type="match status" value="1"/>
</dbReference>
<evidence type="ECO:0000256" key="3">
    <source>
        <dbReference type="ARBA" id="ARBA00022692"/>
    </source>
</evidence>
<dbReference type="GO" id="GO:0012505">
    <property type="term" value="C:endomembrane system"/>
    <property type="evidence" value="ECO:0007669"/>
    <property type="project" value="UniProtKB-SubCell"/>
</dbReference>
<dbReference type="SMART" id="SM00192">
    <property type="entry name" value="LDLa"/>
    <property type="match status" value="5"/>
</dbReference>
<evidence type="ECO:0000256" key="7">
    <source>
        <dbReference type="ARBA" id="ARBA00023157"/>
    </source>
</evidence>
<evidence type="ECO:0000259" key="12">
    <source>
        <dbReference type="PROSITE" id="PS50026"/>
    </source>
</evidence>
<evidence type="ECO:0000256" key="6">
    <source>
        <dbReference type="ARBA" id="ARBA00023136"/>
    </source>
</evidence>
<dbReference type="InterPro" id="IPR000742">
    <property type="entry name" value="EGF"/>
</dbReference>
<dbReference type="GO" id="GO:0016192">
    <property type="term" value="P:vesicle-mediated transport"/>
    <property type="evidence" value="ECO:0007669"/>
    <property type="project" value="UniProtKB-ARBA"/>
</dbReference>
<keyword evidence="5 10" id="KW-1133">Transmembrane helix</keyword>
<sequence>MMLSIRNLVYPILFHFVIGLPQINLDLTDGVSSSESDVVSQHDCIHVAASIENGIDPHQVISYCMSEWPSKWIIQRNNQDQIFTFYQLFQQNITSEQLYHWSAPLDIVERYQLYLNQFSNSNEFLSMAMPLFYNCTSPRFGPLCQYSLDAYEPHHSSLNEIVSNFYFQKYLPTTLTCYIHLQCYENVSLACLDWTDICDGTVDCENGMDEEPCWQLEINTCEDNEYQCYNGQCIPIIFHRDNPNTFECLDHSDESDLKYVLSSLATDEPIFAYEDVTCPLRHTIHDVKLTSSCLRERHNLLLRLILFDAPKSVSNECWSAFKCLLDIPDASNPICFDLCKGDKCRQIINATCPDMLYLPSKAIVFGHIYLVYITEDSNQPFYKTTSPQYVCYNEQFCSGFHPNSTLLSFNNSICRRPKDFPFVFNSLGFARDVWKNKYILPLYQKLFQCNTIVYSDPAVCNSSSMYQCINSSKCISKNHVCDGIKNCNHGDDEQCSGIDLSCLGHGSNKPFKCTTTNFCVPQNAVENMVCDCPTDPYDPLLCDDENPRNKHYIRKHISFPTICDGFTELIPVSIDGRNETDETECEYWKCNNTYTRCDGFWNCYNGADEIYCDPSPPINCPSHHHICVSSKTHQLMCLSLDKTNDGNIDCLGAIDEPKLCRTHNYQWTHSDVENALCEDINDADKPQILYFSLDEKRNLLDNRTQENTNIIIPHSSTLPTIRQYQQRCHRGLAVHVWLDSEKNVSDIACLCPPSFYGNMCQYQNQRVAVTMQCRVFSDSLRTLFSIVISLIDNSNERIIHSYHQFTYVYIRDCQTKFNTYLLYATRPKNQSIQYAVHIDIYEKISLAYRGSLFIPLNFTFLPVHRVAIQLDIPRIRDYVEDCSNHSCAHGRCIRYSNDPKGNIFCQCNPEWSGRYCNIPRTNRCNCSFDSLCIGMTANNRSLCVCPIYKWGSHCLLQNTVCQNIICQNGGQCISVDEYTISDKKFICICSDGYTGEKCEISNTIITVSFDKGIALPQSIFFHFIREMNNAAPENGSTFKSITTNLKSVTINWPRPFHVAFVELPNKNFHLITVQKIYKQSANIIQTISSSNRCKNIKELFNETIIKYHLLRRIKYYHIPCQISSPQLSCFYDEVHFCLCNNFGYQRVANCFEFNHTTKHDCFGKSSCVNDGQCLQDKAICPQTAVCICRTCFFGAQCQFSSHLFGLSLDAVLGYYIQPHINMLHQPSIVQISVALTIIIMIAGLVNGVLSVITFKNYELHEIGSDFYLLGSSVTTLLTTTIFALKFWILIIAQMTYITNRPFLRFQCWSMDFLLQICLNMGQWLNACVAMDRTMVAMKGVNFNKEKSRKVAKYVMFILLIIIIGTIIHDPLHRRLLDDDDDDNNKRIWCISTYVPALQLFNSIVNIFHFFGPFIINLSSASIIITVIARQQKILHPGQSYQTLIREEFQHHSHLFISPLILLILAIPRLIISFTSGCMTSNNNAWLLLTGYFISFIPSMITFIIFVFPSKVYKQRFWKNIEPYRQIIQTRLQPAPNRLVKNKKNTMDTMK</sequence>
<keyword evidence="6 10" id="KW-0472">Membrane</keyword>
<feature type="disulfide bond" evidence="8">
    <location>
        <begin position="907"/>
        <end position="916"/>
    </location>
</feature>
<feature type="signal peptide" evidence="11">
    <location>
        <begin position="1"/>
        <end position="19"/>
    </location>
</feature>
<dbReference type="SMART" id="SM00181">
    <property type="entry name" value="EGF"/>
    <property type="match status" value="3"/>
</dbReference>
<comment type="subcellular location">
    <subcellularLocation>
        <location evidence="2">Endomembrane system</location>
    </subcellularLocation>
    <subcellularLocation>
        <location evidence="1">Membrane</location>
        <topology evidence="1">Single-pass membrane protein</topology>
    </subcellularLocation>
</comment>
<dbReference type="Proteomes" id="UP000663891">
    <property type="component" value="Unassembled WGS sequence"/>
</dbReference>
<evidence type="ECO:0000313" key="14">
    <source>
        <dbReference type="EMBL" id="CAF1138284.1"/>
    </source>
</evidence>
<dbReference type="PROSITE" id="PS01186">
    <property type="entry name" value="EGF_2"/>
    <property type="match status" value="1"/>
</dbReference>
<keyword evidence="8" id="KW-0245">EGF-like domain</keyword>
<dbReference type="InterPro" id="IPR023415">
    <property type="entry name" value="LDLR_class-A_CS"/>
</dbReference>
<feature type="transmembrane region" description="Helical" evidence="10">
    <location>
        <begin position="1454"/>
        <end position="1473"/>
    </location>
</feature>
<dbReference type="PANTHER" id="PTHR24270">
    <property type="entry name" value="LOW-DENSITY LIPOPROTEIN RECEPTOR-RELATED"/>
    <property type="match status" value="1"/>
</dbReference>
<dbReference type="PROSITE" id="PS01209">
    <property type="entry name" value="LDLRA_1"/>
    <property type="match status" value="1"/>
</dbReference>
<dbReference type="PRINTS" id="PR00261">
    <property type="entry name" value="LDLRECEPTOR"/>
</dbReference>
<comment type="caution">
    <text evidence="14">The sequence shown here is derived from an EMBL/GenBank/DDBJ whole genome shotgun (WGS) entry which is preliminary data.</text>
</comment>
<dbReference type="Gene3D" id="2.10.25.10">
    <property type="entry name" value="Laminin"/>
    <property type="match status" value="1"/>
</dbReference>
<comment type="caution">
    <text evidence="8">Lacks conserved residue(s) required for the propagation of feature annotation.</text>
</comment>
<feature type="transmembrane region" description="Helical" evidence="10">
    <location>
        <begin position="1406"/>
        <end position="1428"/>
    </location>
</feature>
<keyword evidence="11" id="KW-0732">Signal</keyword>
<evidence type="ECO:0000256" key="1">
    <source>
        <dbReference type="ARBA" id="ARBA00004167"/>
    </source>
</evidence>